<evidence type="ECO:0000259" key="1">
    <source>
        <dbReference type="Pfam" id="PF21814"/>
    </source>
</evidence>
<comment type="caution">
    <text evidence="2">The sequence shown here is derived from an EMBL/GenBank/DDBJ whole genome shotgun (WGS) entry which is preliminary data.</text>
</comment>
<dbReference type="AlphaFoldDB" id="A0A095X3X8"/>
<dbReference type="Pfam" id="PF21814">
    <property type="entry name" value="DUF6883"/>
    <property type="match status" value="1"/>
</dbReference>
<reference evidence="2 3" key="1">
    <citation type="submission" date="2014-07" db="EMBL/GenBank/DDBJ databases">
        <authorList>
            <person name="McCorrison J."/>
            <person name="Sanka R."/>
            <person name="Torralba M."/>
            <person name="Gillis M."/>
            <person name="Haft D.H."/>
            <person name="Methe B."/>
            <person name="Sutton G."/>
            <person name="Nelson K.E."/>
        </authorList>
    </citation>
    <scope>NUCLEOTIDE SEQUENCE [LARGE SCALE GENOMIC DNA]</scope>
    <source>
        <strain evidence="2 3">S7-1-13</strain>
    </source>
</reference>
<organism evidence="2 3">
    <name type="scientific">Anaerococcus lactolyticus S7-1-13</name>
    <dbReference type="NCBI Taxonomy" id="1284686"/>
    <lineage>
        <taxon>Bacteria</taxon>
        <taxon>Bacillati</taxon>
        <taxon>Bacillota</taxon>
        <taxon>Tissierellia</taxon>
        <taxon>Tissierellales</taxon>
        <taxon>Peptoniphilaceae</taxon>
        <taxon>Anaerococcus</taxon>
    </lineage>
</organism>
<dbReference type="OrthoDB" id="2662657at2"/>
<protein>
    <recommendedName>
        <fullName evidence="1">DUF6883 domain-containing protein</fullName>
    </recommendedName>
</protein>
<proteinExistence type="predicted"/>
<evidence type="ECO:0000313" key="3">
    <source>
        <dbReference type="Proteomes" id="UP000029579"/>
    </source>
</evidence>
<dbReference type="Proteomes" id="UP000029579">
    <property type="component" value="Unassembled WGS sequence"/>
</dbReference>
<evidence type="ECO:0000313" key="2">
    <source>
        <dbReference type="EMBL" id="KGF04386.1"/>
    </source>
</evidence>
<dbReference type="eggNOG" id="ENOG503439X">
    <property type="taxonomic scope" value="Bacteria"/>
</dbReference>
<name>A0A095X3X8_9FIRM</name>
<gene>
    <name evidence="2" type="ORF">HMPREF1630_04230</name>
</gene>
<dbReference type="InterPro" id="IPR049250">
    <property type="entry name" value="DUF6883"/>
</dbReference>
<dbReference type="EMBL" id="JRMW01000031">
    <property type="protein sequence ID" value="KGF04386.1"/>
    <property type="molecule type" value="Genomic_DNA"/>
</dbReference>
<feature type="domain" description="DUF6883" evidence="1">
    <location>
        <begin position="2"/>
        <end position="98"/>
    </location>
</feature>
<sequence>MENYLLNNKHPEGKSKAKFLKDVLGYKSGDGKILHDNLVRAVLNKKPVKVENTSYGIKNTYKIKLVGKNNKEITANVVCIFQKDSGKTKYRIITVYPDKR</sequence>
<accession>A0A095X3X8</accession>